<feature type="domain" description="Carrier" evidence="3">
    <location>
        <begin position="1"/>
        <end position="77"/>
    </location>
</feature>
<sequence>MNIEEKLTNEIAIILSKKPEEISFDEPLHAMGLDSLSFVELLVSIEKIFNLKLMDTNLAQEDFGSIKILAARIRAMIK</sequence>
<reference evidence="4" key="1">
    <citation type="submission" date="2018-06" db="EMBL/GenBank/DDBJ databases">
        <authorList>
            <person name="Zhirakovskaya E."/>
        </authorList>
    </citation>
    <scope>NUCLEOTIDE SEQUENCE</scope>
</reference>
<dbReference type="InterPro" id="IPR036736">
    <property type="entry name" value="ACP-like_sf"/>
</dbReference>
<proteinExistence type="predicted"/>
<protein>
    <recommendedName>
        <fullName evidence="3">Carrier domain-containing protein</fullName>
    </recommendedName>
</protein>
<keyword evidence="1" id="KW-0596">Phosphopantetheine</keyword>
<evidence type="ECO:0000313" key="4">
    <source>
        <dbReference type="EMBL" id="VAX38116.1"/>
    </source>
</evidence>
<dbReference type="InterPro" id="IPR009081">
    <property type="entry name" value="PP-bd_ACP"/>
</dbReference>
<evidence type="ECO:0000259" key="3">
    <source>
        <dbReference type="PROSITE" id="PS50075"/>
    </source>
</evidence>
<gene>
    <name evidence="4" type="ORF">MNBD_UNCLBAC01-1366</name>
</gene>
<dbReference type="AlphaFoldDB" id="A0A3B1D5F0"/>
<evidence type="ECO:0000256" key="2">
    <source>
        <dbReference type="ARBA" id="ARBA00022553"/>
    </source>
</evidence>
<dbReference type="InterPro" id="IPR006162">
    <property type="entry name" value="Ppantetheine_attach_site"/>
</dbReference>
<dbReference type="PROSITE" id="PS50075">
    <property type="entry name" value="CARRIER"/>
    <property type="match status" value="1"/>
</dbReference>
<accession>A0A3B1D5F0</accession>
<dbReference type="SUPFAM" id="SSF47336">
    <property type="entry name" value="ACP-like"/>
    <property type="match status" value="1"/>
</dbReference>
<name>A0A3B1D5F0_9ZZZZ</name>
<evidence type="ECO:0000256" key="1">
    <source>
        <dbReference type="ARBA" id="ARBA00022450"/>
    </source>
</evidence>
<dbReference type="Pfam" id="PF00550">
    <property type="entry name" value="PP-binding"/>
    <property type="match status" value="1"/>
</dbReference>
<dbReference type="PROSITE" id="PS00012">
    <property type="entry name" value="PHOSPHOPANTETHEINE"/>
    <property type="match status" value="1"/>
</dbReference>
<dbReference type="EMBL" id="UOGJ01000150">
    <property type="protein sequence ID" value="VAX38116.1"/>
    <property type="molecule type" value="Genomic_DNA"/>
</dbReference>
<keyword evidence="2" id="KW-0597">Phosphoprotein</keyword>
<organism evidence="4">
    <name type="scientific">hydrothermal vent metagenome</name>
    <dbReference type="NCBI Taxonomy" id="652676"/>
    <lineage>
        <taxon>unclassified sequences</taxon>
        <taxon>metagenomes</taxon>
        <taxon>ecological metagenomes</taxon>
    </lineage>
</organism>
<dbReference type="Gene3D" id="1.10.1200.10">
    <property type="entry name" value="ACP-like"/>
    <property type="match status" value="1"/>
</dbReference>